<evidence type="ECO:0000313" key="3">
    <source>
        <dbReference type="Proteomes" id="UP000664132"/>
    </source>
</evidence>
<sequence length="230" mass="24047">MLKHIHLASIILLLAGIATSDLNGCSAGRACTLPSEAMLKCGPNNGLNLTVMQPCICTEDPTWDQDILDCVQCWIEPIANGGSDYELGVALQESMFISCGPPIASSVELFPCSLQCRTIWEVGNTCGGYGKDVKECICKYHYSWDGAIESTYFADCPLCIEGLGDADVAATLRAWKTFGCPVDSSVAYTTKPVSSTTATATATTTSKSMAKTNGPGGALLAVAAVVAGVI</sequence>
<dbReference type="OrthoDB" id="10328117at2759"/>
<reference evidence="2" key="1">
    <citation type="submission" date="2021-02" db="EMBL/GenBank/DDBJ databases">
        <title>Genome sequence Cadophora malorum strain M34.</title>
        <authorList>
            <person name="Stefanovic E."/>
            <person name="Vu D."/>
            <person name="Scully C."/>
            <person name="Dijksterhuis J."/>
            <person name="Roader J."/>
            <person name="Houbraken J."/>
        </authorList>
    </citation>
    <scope>NUCLEOTIDE SEQUENCE</scope>
    <source>
        <strain evidence="2">M34</strain>
    </source>
</reference>
<organism evidence="2 3">
    <name type="scientific">Cadophora malorum</name>
    <dbReference type="NCBI Taxonomy" id="108018"/>
    <lineage>
        <taxon>Eukaryota</taxon>
        <taxon>Fungi</taxon>
        <taxon>Dikarya</taxon>
        <taxon>Ascomycota</taxon>
        <taxon>Pezizomycotina</taxon>
        <taxon>Leotiomycetes</taxon>
        <taxon>Helotiales</taxon>
        <taxon>Ploettnerulaceae</taxon>
        <taxon>Cadophora</taxon>
    </lineage>
</organism>
<gene>
    <name evidence="2" type="ORF">IFR04_001984</name>
</gene>
<accession>A0A8H8BV50</accession>
<dbReference type="Proteomes" id="UP000664132">
    <property type="component" value="Unassembled WGS sequence"/>
</dbReference>
<proteinExistence type="predicted"/>
<dbReference type="AlphaFoldDB" id="A0A8H8BV50"/>
<evidence type="ECO:0000256" key="1">
    <source>
        <dbReference type="SAM" id="SignalP"/>
    </source>
</evidence>
<evidence type="ECO:0000313" key="2">
    <source>
        <dbReference type="EMBL" id="KAG4424824.1"/>
    </source>
</evidence>
<keyword evidence="3" id="KW-1185">Reference proteome</keyword>
<dbReference type="EMBL" id="JAFJYH010000016">
    <property type="protein sequence ID" value="KAG4424824.1"/>
    <property type="molecule type" value="Genomic_DNA"/>
</dbReference>
<name>A0A8H8BV50_9HELO</name>
<protein>
    <submittedName>
        <fullName evidence="2">Uncharacterized protein</fullName>
    </submittedName>
</protein>
<feature type="signal peptide" evidence="1">
    <location>
        <begin position="1"/>
        <end position="20"/>
    </location>
</feature>
<comment type="caution">
    <text evidence="2">The sequence shown here is derived from an EMBL/GenBank/DDBJ whole genome shotgun (WGS) entry which is preliminary data.</text>
</comment>
<keyword evidence="1" id="KW-0732">Signal</keyword>
<feature type="chain" id="PRO_5034416744" evidence="1">
    <location>
        <begin position="21"/>
        <end position="230"/>
    </location>
</feature>